<keyword evidence="1" id="KW-0472">Membrane</keyword>
<dbReference type="PANTHER" id="PTHR34262">
    <property type="entry name" value="TRANSMEMBRANE PROTEIN 220"/>
    <property type="match status" value="1"/>
</dbReference>
<name>A0A7J5TUC4_9BACT</name>
<feature type="transmembrane region" description="Helical" evidence="1">
    <location>
        <begin position="52"/>
        <end position="69"/>
    </location>
</feature>
<proteinExistence type="predicted"/>
<accession>A0A7J5TUC4</accession>
<evidence type="ECO:0008006" key="4">
    <source>
        <dbReference type="Google" id="ProtNLM"/>
    </source>
</evidence>
<comment type="caution">
    <text evidence="2">The sequence shown here is derived from an EMBL/GenBank/DDBJ whole genome shotgun (WGS) entry which is preliminary data.</text>
</comment>
<feature type="transmembrane region" description="Helical" evidence="1">
    <location>
        <begin position="28"/>
        <end position="45"/>
    </location>
</feature>
<evidence type="ECO:0000313" key="2">
    <source>
        <dbReference type="EMBL" id="KAB7727513.1"/>
    </source>
</evidence>
<dbReference type="Proteomes" id="UP000488299">
    <property type="component" value="Unassembled WGS sequence"/>
</dbReference>
<dbReference type="Pfam" id="PF15071">
    <property type="entry name" value="TMEM220"/>
    <property type="match status" value="1"/>
</dbReference>
<dbReference type="RefSeq" id="WP_152126152.1">
    <property type="nucleotide sequence ID" value="NZ_WELI01000010.1"/>
</dbReference>
<sequence>MLKSLSIVFALLFALFAGFQYNDPDPELWIPIYGLAAVASVMALFGTGRPWFFWLMAAMYVVAAVYQWPPHFEGFLLDEMGMKTLNIELARESGGLGICAVAMGVLGWLVQKKG</sequence>
<protein>
    <recommendedName>
        <fullName evidence="4">Transmembrane family 220, helix</fullName>
    </recommendedName>
</protein>
<reference evidence="2 3" key="1">
    <citation type="submission" date="2019-10" db="EMBL/GenBank/DDBJ databases">
        <title>Rudanella paleaurantiibacter sp. nov., isolated from sludge.</title>
        <authorList>
            <person name="Xu S.Q."/>
        </authorList>
    </citation>
    <scope>NUCLEOTIDE SEQUENCE [LARGE SCALE GENOMIC DNA]</scope>
    <source>
        <strain evidence="2 3">HX-22-17</strain>
    </source>
</reference>
<feature type="transmembrane region" description="Helical" evidence="1">
    <location>
        <begin position="89"/>
        <end position="110"/>
    </location>
</feature>
<evidence type="ECO:0000256" key="1">
    <source>
        <dbReference type="SAM" id="Phobius"/>
    </source>
</evidence>
<dbReference type="InterPro" id="IPR029377">
    <property type="entry name" value="TMEM220"/>
</dbReference>
<dbReference type="AlphaFoldDB" id="A0A7J5TUC4"/>
<keyword evidence="1" id="KW-1133">Transmembrane helix</keyword>
<keyword evidence="3" id="KW-1185">Reference proteome</keyword>
<organism evidence="2 3">
    <name type="scientific">Rudanella paleaurantiibacter</name>
    <dbReference type="NCBI Taxonomy" id="2614655"/>
    <lineage>
        <taxon>Bacteria</taxon>
        <taxon>Pseudomonadati</taxon>
        <taxon>Bacteroidota</taxon>
        <taxon>Cytophagia</taxon>
        <taxon>Cytophagales</taxon>
        <taxon>Cytophagaceae</taxon>
        <taxon>Rudanella</taxon>
    </lineage>
</organism>
<dbReference type="EMBL" id="WELI01000010">
    <property type="protein sequence ID" value="KAB7727513.1"/>
    <property type="molecule type" value="Genomic_DNA"/>
</dbReference>
<keyword evidence="1" id="KW-0812">Transmembrane</keyword>
<gene>
    <name evidence="2" type="ORF">F5984_20785</name>
</gene>
<dbReference type="PANTHER" id="PTHR34262:SF1">
    <property type="entry name" value="TRANSMEMBRANE PROTEIN 220"/>
    <property type="match status" value="1"/>
</dbReference>
<evidence type="ECO:0000313" key="3">
    <source>
        <dbReference type="Proteomes" id="UP000488299"/>
    </source>
</evidence>